<reference evidence="1 2" key="1">
    <citation type="submission" date="2020-05" db="EMBL/GenBank/DDBJ databases">
        <title>Azospirillum oleiclasticum sp. nov, a nitrogen-fixing and heavy crude oil-emulsifying bacterium isolated from the crude oil of Yumen Oilfield.</title>
        <authorList>
            <person name="Wu D."/>
            <person name="Cai M."/>
            <person name="Zhang X."/>
        </authorList>
    </citation>
    <scope>NUCLEOTIDE SEQUENCE [LARGE SCALE GENOMIC DNA]</scope>
    <source>
        <strain evidence="1 2">ROY-1-1-2</strain>
    </source>
</reference>
<accession>A0ABX2TFN6</accession>
<dbReference type="InterPro" id="IPR047706">
    <property type="entry name" value="BCAM0308-like"/>
</dbReference>
<keyword evidence="2" id="KW-1185">Reference proteome</keyword>
<name>A0ABX2TFN6_9PROT</name>
<organism evidence="1 2">
    <name type="scientific">Azospirillum oleiclasticum</name>
    <dbReference type="NCBI Taxonomy" id="2735135"/>
    <lineage>
        <taxon>Bacteria</taxon>
        <taxon>Pseudomonadati</taxon>
        <taxon>Pseudomonadota</taxon>
        <taxon>Alphaproteobacteria</taxon>
        <taxon>Rhodospirillales</taxon>
        <taxon>Azospirillaceae</taxon>
        <taxon>Azospirillum</taxon>
    </lineage>
</organism>
<evidence type="ECO:0000313" key="2">
    <source>
        <dbReference type="Proteomes" id="UP000584642"/>
    </source>
</evidence>
<proteinExistence type="predicted"/>
<dbReference type="EMBL" id="JABFDB010000016">
    <property type="protein sequence ID" value="NYZ22131.1"/>
    <property type="molecule type" value="Genomic_DNA"/>
</dbReference>
<comment type="caution">
    <text evidence="1">The sequence shown here is derived from an EMBL/GenBank/DDBJ whole genome shotgun (WGS) entry which is preliminary data.</text>
</comment>
<evidence type="ECO:0000313" key="1">
    <source>
        <dbReference type="EMBL" id="NYZ22131.1"/>
    </source>
</evidence>
<dbReference type="Proteomes" id="UP000584642">
    <property type="component" value="Unassembled WGS sequence"/>
</dbReference>
<gene>
    <name evidence="1" type="ORF">HND93_20650</name>
</gene>
<protein>
    <submittedName>
        <fullName evidence="1">ATPase</fullName>
    </submittedName>
</protein>
<dbReference type="NCBIfam" id="NF040826">
    <property type="entry name" value="lxa_BCAM0308"/>
    <property type="match status" value="1"/>
</dbReference>
<sequence length="167" mass="19298">MKNERQDHRPDPPRMDRLIQEHVHDPYALKLKIPDPGVCERCHAVYEEGRWHWGPRPLQAAETVCPACHRIADRCPAGIVTLSGAYVAAHRDELLALIRHNQDQENAEHPMNRIMDIRDTGDGLEVTTTDLHLPRRIGEALRSNHRGRLTLHYDEGECFVRVRWQAD</sequence>
<dbReference type="RefSeq" id="WP_180283913.1">
    <property type="nucleotide sequence ID" value="NZ_JABFDB010000016.1"/>
</dbReference>